<dbReference type="OrthoDB" id="10547088at2759"/>
<keyword evidence="2" id="KW-1185">Reference proteome</keyword>
<sequence>MLLWTIKLDEQLTLNMPLSVGLNAIHCPAFLEEIQLKFFNFICLNATLPFEIYSEMKPAIMEDPFNFCFKRCTR</sequence>
<dbReference type="EMBL" id="BMAV01025553">
    <property type="protein sequence ID" value="GFS42456.1"/>
    <property type="molecule type" value="Genomic_DNA"/>
</dbReference>
<proteinExistence type="predicted"/>
<reference evidence="1" key="1">
    <citation type="submission" date="2020-08" db="EMBL/GenBank/DDBJ databases">
        <title>Multicomponent nature underlies the extraordinary mechanical properties of spider dragline silk.</title>
        <authorList>
            <person name="Kono N."/>
            <person name="Nakamura H."/>
            <person name="Mori M."/>
            <person name="Yoshida Y."/>
            <person name="Ohtoshi R."/>
            <person name="Malay A.D."/>
            <person name="Moran D.A.P."/>
            <person name="Tomita M."/>
            <person name="Numata K."/>
            <person name="Arakawa K."/>
        </authorList>
    </citation>
    <scope>NUCLEOTIDE SEQUENCE</scope>
</reference>
<name>A0A8X6MAW3_9ARAC</name>
<comment type="caution">
    <text evidence="1">The sequence shown here is derived from an EMBL/GenBank/DDBJ whole genome shotgun (WGS) entry which is preliminary data.</text>
</comment>
<accession>A0A8X6MAW3</accession>
<evidence type="ECO:0000313" key="2">
    <source>
        <dbReference type="Proteomes" id="UP000886998"/>
    </source>
</evidence>
<organism evidence="1 2">
    <name type="scientific">Trichonephila inaurata madagascariensis</name>
    <dbReference type="NCBI Taxonomy" id="2747483"/>
    <lineage>
        <taxon>Eukaryota</taxon>
        <taxon>Metazoa</taxon>
        <taxon>Ecdysozoa</taxon>
        <taxon>Arthropoda</taxon>
        <taxon>Chelicerata</taxon>
        <taxon>Arachnida</taxon>
        <taxon>Araneae</taxon>
        <taxon>Araneomorphae</taxon>
        <taxon>Entelegynae</taxon>
        <taxon>Araneoidea</taxon>
        <taxon>Nephilidae</taxon>
        <taxon>Trichonephila</taxon>
        <taxon>Trichonephila inaurata</taxon>
    </lineage>
</organism>
<gene>
    <name evidence="1" type="ORF">TNIN_296271</name>
</gene>
<dbReference type="Proteomes" id="UP000886998">
    <property type="component" value="Unassembled WGS sequence"/>
</dbReference>
<protein>
    <submittedName>
        <fullName evidence="1">Uncharacterized protein</fullName>
    </submittedName>
</protein>
<dbReference type="AlphaFoldDB" id="A0A8X6MAW3"/>
<evidence type="ECO:0000313" key="1">
    <source>
        <dbReference type="EMBL" id="GFS42456.1"/>
    </source>
</evidence>